<evidence type="ECO:0000313" key="4">
    <source>
        <dbReference type="Proteomes" id="UP000886595"/>
    </source>
</evidence>
<dbReference type="InterPro" id="IPR057499">
    <property type="entry name" value="Kelch_FKB95"/>
</dbReference>
<evidence type="ECO:0000313" key="3">
    <source>
        <dbReference type="EMBL" id="KAG2329482.1"/>
    </source>
</evidence>
<dbReference type="Proteomes" id="UP000886595">
    <property type="component" value="Unassembled WGS sequence"/>
</dbReference>
<dbReference type="PANTHER" id="PTHR24414:SF175">
    <property type="entry name" value="(RAPE) HYPOTHETICAL PROTEIN"/>
    <property type="match status" value="1"/>
</dbReference>
<dbReference type="OrthoDB" id="45365at2759"/>
<dbReference type="Gene3D" id="2.120.10.80">
    <property type="entry name" value="Kelch-type beta propeller"/>
    <property type="match status" value="1"/>
</dbReference>
<dbReference type="InterPro" id="IPR036047">
    <property type="entry name" value="F-box-like_dom_sf"/>
</dbReference>
<dbReference type="Pfam" id="PF25210">
    <property type="entry name" value="Kelch_FKB95"/>
    <property type="match status" value="1"/>
</dbReference>
<dbReference type="PANTHER" id="PTHR24414">
    <property type="entry name" value="F-BOX/KELCH-REPEAT PROTEIN SKIP4"/>
    <property type="match status" value="1"/>
</dbReference>
<dbReference type="InterPro" id="IPR006652">
    <property type="entry name" value="Kelch_1"/>
</dbReference>
<keyword evidence="4" id="KW-1185">Reference proteome</keyword>
<dbReference type="Pfam" id="PF00646">
    <property type="entry name" value="F-box"/>
    <property type="match status" value="1"/>
</dbReference>
<dbReference type="CDD" id="cd22152">
    <property type="entry name" value="F-box_AtAFR-like"/>
    <property type="match status" value="1"/>
</dbReference>
<evidence type="ECO:0000256" key="1">
    <source>
        <dbReference type="SAM" id="MobiDB-lite"/>
    </source>
</evidence>
<proteinExistence type="predicted"/>
<dbReference type="SUPFAM" id="SSF117281">
    <property type="entry name" value="Kelch motif"/>
    <property type="match status" value="1"/>
</dbReference>
<evidence type="ECO:0000259" key="2">
    <source>
        <dbReference type="PROSITE" id="PS50181"/>
    </source>
</evidence>
<dbReference type="EMBL" id="JAAMPC010000001">
    <property type="protein sequence ID" value="KAG2329482.1"/>
    <property type="molecule type" value="Genomic_DNA"/>
</dbReference>
<dbReference type="AlphaFoldDB" id="A0A8X8BCD0"/>
<organism evidence="3 4">
    <name type="scientific">Brassica carinata</name>
    <name type="common">Ethiopian mustard</name>
    <name type="synonym">Abyssinian cabbage</name>
    <dbReference type="NCBI Taxonomy" id="52824"/>
    <lineage>
        <taxon>Eukaryota</taxon>
        <taxon>Viridiplantae</taxon>
        <taxon>Streptophyta</taxon>
        <taxon>Embryophyta</taxon>
        <taxon>Tracheophyta</taxon>
        <taxon>Spermatophyta</taxon>
        <taxon>Magnoliopsida</taxon>
        <taxon>eudicotyledons</taxon>
        <taxon>Gunneridae</taxon>
        <taxon>Pentapetalae</taxon>
        <taxon>rosids</taxon>
        <taxon>malvids</taxon>
        <taxon>Brassicales</taxon>
        <taxon>Brassicaceae</taxon>
        <taxon>Brassiceae</taxon>
        <taxon>Brassica</taxon>
    </lineage>
</organism>
<protein>
    <recommendedName>
        <fullName evidence="2">F-box domain-containing protein</fullName>
    </recommendedName>
</protein>
<sequence>MSNFNAGDETPKNYSTHPPPPPQPSLSSLPDEIVLRCLVRVPRIDHLNISWVSKHLSSLVCSPELNLLRSTLPKSSLHLCFEENSNNQSSFHWFTLNDGLVLNPTPFPSHPNYGSSTVAVGSKIFFIGGTKEPSTDLWILDTRSGNMTQGPSMSVPRIGRAAAAGVIDGMIYVMGGGGFNEEIQVEVFDPKSETWELAGVENVRKISRGSASVEGKVFMVEYGETSAYNPREGEGERMVHMVSQKLSEDGSKGKFTEMAHSVCVVDDVLFAFFTQTGLMWFDTKVNVWRKLIGRDGKQLFISRVKGMSEYDGRLAVFNYVIPTDGWWGVNEADKFTKNVQCMFVSLDRVGEKICGTIDWSVIVATVPAWFNFQHCLTVSE</sequence>
<gene>
    <name evidence="3" type="ORF">Bca52824_000662</name>
</gene>
<dbReference type="PROSITE" id="PS50181">
    <property type="entry name" value="FBOX"/>
    <property type="match status" value="1"/>
</dbReference>
<comment type="caution">
    <text evidence="3">The sequence shown here is derived from an EMBL/GenBank/DDBJ whole genome shotgun (WGS) entry which is preliminary data.</text>
</comment>
<feature type="domain" description="F-box" evidence="2">
    <location>
        <begin position="23"/>
        <end position="71"/>
    </location>
</feature>
<dbReference type="SUPFAM" id="SSF81383">
    <property type="entry name" value="F-box domain"/>
    <property type="match status" value="1"/>
</dbReference>
<dbReference type="SMART" id="SM00612">
    <property type="entry name" value="Kelch"/>
    <property type="match status" value="2"/>
</dbReference>
<dbReference type="InterPro" id="IPR015915">
    <property type="entry name" value="Kelch-typ_b-propeller"/>
</dbReference>
<name>A0A8X8BCD0_BRACI</name>
<dbReference type="InterPro" id="IPR050354">
    <property type="entry name" value="F-box/kelch-repeat_ARATH"/>
</dbReference>
<feature type="region of interest" description="Disordered" evidence="1">
    <location>
        <begin position="1"/>
        <end position="26"/>
    </location>
</feature>
<reference evidence="3 4" key="1">
    <citation type="submission" date="2020-02" db="EMBL/GenBank/DDBJ databases">
        <authorList>
            <person name="Ma Q."/>
            <person name="Huang Y."/>
            <person name="Song X."/>
            <person name="Pei D."/>
        </authorList>
    </citation>
    <scope>NUCLEOTIDE SEQUENCE [LARGE SCALE GENOMIC DNA]</scope>
    <source>
        <strain evidence="3">Sxm20200214</strain>
        <tissue evidence="3">Leaf</tissue>
    </source>
</reference>
<accession>A0A8X8BCD0</accession>
<dbReference type="InterPro" id="IPR001810">
    <property type="entry name" value="F-box_dom"/>
</dbReference>